<feature type="region of interest" description="Disordered" evidence="1">
    <location>
        <begin position="156"/>
        <end position="321"/>
    </location>
</feature>
<feature type="compositionally biased region" description="Polar residues" evidence="1">
    <location>
        <begin position="158"/>
        <end position="184"/>
    </location>
</feature>
<feature type="compositionally biased region" description="Basic residues" evidence="1">
    <location>
        <begin position="197"/>
        <end position="206"/>
    </location>
</feature>
<evidence type="ECO:0000313" key="2">
    <source>
        <dbReference type="EMBL" id="RDW78246.1"/>
    </source>
</evidence>
<evidence type="ECO:0000313" key="3">
    <source>
        <dbReference type="Proteomes" id="UP000256328"/>
    </source>
</evidence>
<gene>
    <name evidence="2" type="ORF">BP5796_06098</name>
</gene>
<keyword evidence="3" id="KW-1185">Reference proteome</keyword>
<dbReference type="EMBL" id="PDLN01000008">
    <property type="protein sequence ID" value="RDW78246.1"/>
    <property type="molecule type" value="Genomic_DNA"/>
</dbReference>
<organism evidence="2 3">
    <name type="scientific">Coleophoma crateriformis</name>
    <dbReference type="NCBI Taxonomy" id="565419"/>
    <lineage>
        <taxon>Eukaryota</taxon>
        <taxon>Fungi</taxon>
        <taxon>Dikarya</taxon>
        <taxon>Ascomycota</taxon>
        <taxon>Pezizomycotina</taxon>
        <taxon>Leotiomycetes</taxon>
        <taxon>Helotiales</taxon>
        <taxon>Dermateaceae</taxon>
        <taxon>Coleophoma</taxon>
    </lineage>
</organism>
<comment type="caution">
    <text evidence="2">The sequence shown here is derived from an EMBL/GenBank/DDBJ whole genome shotgun (WGS) entry which is preliminary data.</text>
</comment>
<evidence type="ECO:0000256" key="1">
    <source>
        <dbReference type="SAM" id="MobiDB-lite"/>
    </source>
</evidence>
<feature type="compositionally biased region" description="Pro residues" evidence="1">
    <location>
        <begin position="243"/>
        <end position="252"/>
    </location>
</feature>
<reference evidence="2 3" key="1">
    <citation type="journal article" date="2018" name="IMA Fungus">
        <title>IMA Genome-F 9: Draft genome sequence of Annulohypoxylon stygium, Aspergillus mulundensis, Berkeleyomyces basicola (syn. Thielaviopsis basicola), Ceratocystis smalleyi, two Cercospora beticola strains, Coleophoma cylindrospora, Fusarium fracticaudum, Phialophora cf. hyalina, and Morchella septimelata.</title>
        <authorList>
            <person name="Wingfield B.D."/>
            <person name="Bills G.F."/>
            <person name="Dong Y."/>
            <person name="Huang W."/>
            <person name="Nel W.J."/>
            <person name="Swalarsk-Parry B.S."/>
            <person name="Vaghefi N."/>
            <person name="Wilken P.M."/>
            <person name="An Z."/>
            <person name="de Beer Z.W."/>
            <person name="De Vos L."/>
            <person name="Chen L."/>
            <person name="Duong T.A."/>
            <person name="Gao Y."/>
            <person name="Hammerbacher A."/>
            <person name="Kikkert J.R."/>
            <person name="Li Y."/>
            <person name="Li H."/>
            <person name="Li K."/>
            <person name="Li Q."/>
            <person name="Liu X."/>
            <person name="Ma X."/>
            <person name="Naidoo K."/>
            <person name="Pethybridge S.J."/>
            <person name="Sun J."/>
            <person name="Steenkamp E.T."/>
            <person name="van der Nest M.A."/>
            <person name="van Wyk S."/>
            <person name="Wingfield M.J."/>
            <person name="Xiong C."/>
            <person name="Yue Q."/>
            <person name="Zhang X."/>
        </authorList>
    </citation>
    <scope>NUCLEOTIDE SEQUENCE [LARGE SCALE GENOMIC DNA]</scope>
    <source>
        <strain evidence="2 3">BP5796</strain>
    </source>
</reference>
<dbReference type="AlphaFoldDB" id="A0A3D8RW86"/>
<accession>A0A3D8RW86</accession>
<dbReference type="OrthoDB" id="10415576at2759"/>
<name>A0A3D8RW86_9HELO</name>
<protein>
    <submittedName>
        <fullName evidence="2">Uncharacterized protein</fullName>
    </submittedName>
</protein>
<feature type="compositionally biased region" description="Polar residues" evidence="1">
    <location>
        <begin position="285"/>
        <end position="295"/>
    </location>
</feature>
<dbReference type="Proteomes" id="UP000256328">
    <property type="component" value="Unassembled WGS sequence"/>
</dbReference>
<proteinExistence type="predicted"/>
<sequence>MLTRTPTEVIPCVAPPPPPPCHMDTSALPPAPPRLAYGHCTPAQARWAAEAARVWSQSLPSLPDTVYNPWAVCSVCNQFVYTQYEGIEGDKIVSDGSPLGLIPDAFALHTYRLLPSDLQESTTVVSVVTPSANGPPSSAGPLFDTSVEQALNVPYPTEASTSTVTSPGNVTTSRVKRGLSSTPSLPEAPDVDASNIRRSKRAKKPPASKFPPGSEAKPKPPASIPFQPGTIPVKRGRGRPRKYPLPAPPLGPTPLAQPSSTATHLQDALSDGKPGAVQKQADVQEPTQAGPTSQPEGKPVQARSQARGRAAKAGGPQAATPGSACWLSAVATGVAEAILAPDSGTQEGREAIYGLGEGLGKQLIEELDRRGIGNEQVKEVTEAWTQGVFRGMWFHGGLESE</sequence>